<name>A0A6A7Y7H2_9HYPH</name>
<keyword evidence="2" id="KW-0238">DNA-binding</keyword>
<dbReference type="EMBL" id="VWNA01000004">
    <property type="protein sequence ID" value="MQT15639.1"/>
    <property type="molecule type" value="Genomic_DNA"/>
</dbReference>
<dbReference type="AlphaFoldDB" id="A0A6A7Y7H2"/>
<dbReference type="PANTHER" id="PTHR44688:SF16">
    <property type="entry name" value="DNA-BINDING TRANSCRIPTIONAL ACTIVATOR DEVR_DOSR"/>
    <property type="match status" value="1"/>
</dbReference>
<evidence type="ECO:0000259" key="4">
    <source>
        <dbReference type="PROSITE" id="PS50043"/>
    </source>
</evidence>
<evidence type="ECO:0000256" key="1">
    <source>
        <dbReference type="ARBA" id="ARBA00023015"/>
    </source>
</evidence>
<dbReference type="SUPFAM" id="SSF46894">
    <property type="entry name" value="C-terminal effector domain of the bipartite response regulators"/>
    <property type="match status" value="1"/>
</dbReference>
<sequence length="265" mass="29025">MQSAFADWNAAVGRGLEALGTAEFPRALEDAVRAAVPFDIFMVFAYSGPENPICLAHNMDGGRAETVIEAYARGPYLLDPFYGAAIGHEPAGVIRLKSLAPDLFYTSEYFKQHYERTCIRDEVGFLLRPALGTAIVVSVTRPIDGPAFSARDMQTIRAIEPVVRRLGESHWRDIGQRFTPGRRNGAKAGPIDRALDAMAVGHLTPREIEITALVLRGHSNASIADLLKISAGTVKIHRRNIYQKLQIGSQADLFARFIAHLATVS</sequence>
<evidence type="ECO:0000313" key="5">
    <source>
        <dbReference type="EMBL" id="MQT15254.1"/>
    </source>
</evidence>
<proteinExistence type="predicted"/>
<dbReference type="CDD" id="cd06170">
    <property type="entry name" value="LuxR_C_like"/>
    <property type="match status" value="1"/>
</dbReference>
<evidence type="ECO:0000256" key="2">
    <source>
        <dbReference type="ARBA" id="ARBA00023125"/>
    </source>
</evidence>
<comment type="caution">
    <text evidence="5">The sequence shown here is derived from an EMBL/GenBank/DDBJ whole genome shotgun (WGS) entry which is preliminary data.</text>
</comment>
<gene>
    <name evidence="5" type="ORF">F0357_21850</name>
    <name evidence="6" type="ORF">F0357_23925</name>
</gene>
<dbReference type="InterPro" id="IPR036388">
    <property type="entry name" value="WH-like_DNA-bd_sf"/>
</dbReference>
<organism evidence="5 7">
    <name type="scientific">Segnochrobactrum spirostomi</name>
    <dbReference type="NCBI Taxonomy" id="2608987"/>
    <lineage>
        <taxon>Bacteria</taxon>
        <taxon>Pseudomonadati</taxon>
        <taxon>Pseudomonadota</taxon>
        <taxon>Alphaproteobacteria</taxon>
        <taxon>Hyphomicrobiales</taxon>
        <taxon>Segnochrobactraceae</taxon>
        <taxon>Segnochrobactrum</taxon>
    </lineage>
</organism>
<dbReference type="GO" id="GO:0003677">
    <property type="term" value="F:DNA binding"/>
    <property type="evidence" value="ECO:0007669"/>
    <property type="project" value="UniProtKB-KW"/>
</dbReference>
<accession>A0A6A7Y7H2</accession>
<dbReference type="GO" id="GO:0006355">
    <property type="term" value="P:regulation of DNA-templated transcription"/>
    <property type="evidence" value="ECO:0007669"/>
    <property type="project" value="InterPro"/>
</dbReference>
<evidence type="ECO:0000313" key="6">
    <source>
        <dbReference type="EMBL" id="MQT15639.1"/>
    </source>
</evidence>
<dbReference type="PROSITE" id="PS50043">
    <property type="entry name" value="HTH_LUXR_2"/>
    <property type="match status" value="1"/>
</dbReference>
<protein>
    <submittedName>
        <fullName evidence="5">Helix-turn-helix transcriptional regulator</fullName>
    </submittedName>
</protein>
<dbReference type="PROSITE" id="PS00622">
    <property type="entry name" value="HTH_LUXR_1"/>
    <property type="match status" value="1"/>
</dbReference>
<dbReference type="PANTHER" id="PTHR44688">
    <property type="entry name" value="DNA-BINDING TRANSCRIPTIONAL ACTIVATOR DEVR_DOSR"/>
    <property type="match status" value="1"/>
</dbReference>
<dbReference type="Proteomes" id="UP000332515">
    <property type="component" value="Unassembled WGS sequence"/>
</dbReference>
<dbReference type="InterPro" id="IPR016032">
    <property type="entry name" value="Sig_transdc_resp-reg_C-effctor"/>
</dbReference>
<keyword evidence="7" id="KW-1185">Reference proteome</keyword>
<evidence type="ECO:0000313" key="7">
    <source>
        <dbReference type="Proteomes" id="UP000332515"/>
    </source>
</evidence>
<dbReference type="EMBL" id="VWNA01000003">
    <property type="protein sequence ID" value="MQT15254.1"/>
    <property type="molecule type" value="Genomic_DNA"/>
</dbReference>
<dbReference type="RefSeq" id="WP_153490077.1">
    <property type="nucleotide sequence ID" value="NZ_VWNA01000003.1"/>
</dbReference>
<keyword evidence="3" id="KW-0804">Transcription</keyword>
<dbReference type="SMART" id="SM00421">
    <property type="entry name" value="HTH_LUXR"/>
    <property type="match status" value="1"/>
</dbReference>
<keyword evidence="1" id="KW-0805">Transcription regulation</keyword>
<dbReference type="InterPro" id="IPR000792">
    <property type="entry name" value="Tscrpt_reg_LuxR_C"/>
</dbReference>
<dbReference type="PRINTS" id="PR00038">
    <property type="entry name" value="HTHLUXR"/>
</dbReference>
<reference evidence="5 7" key="1">
    <citation type="submission" date="2019-09" db="EMBL/GenBank/DDBJ databases">
        <title>Segnochrobactrum spirostomi gen. nov., sp. nov., isolated from the ciliate Spirostomum cf. yagiui and description of a novel family, Segnochrobactraceae fam. nov. within the order Rhizobiales of the class Alphaproteobacteria.</title>
        <authorList>
            <person name="Akter S."/>
            <person name="Shazib S.U.A."/>
            <person name="Shin M.K."/>
        </authorList>
    </citation>
    <scope>NUCLEOTIDE SEQUENCE [LARGE SCALE GENOMIC DNA]</scope>
    <source>
        <strain evidence="5 7">Sp-1</strain>
    </source>
</reference>
<dbReference type="Gene3D" id="1.10.10.10">
    <property type="entry name" value="Winged helix-like DNA-binding domain superfamily/Winged helix DNA-binding domain"/>
    <property type="match status" value="1"/>
</dbReference>
<evidence type="ECO:0000256" key="3">
    <source>
        <dbReference type="ARBA" id="ARBA00023163"/>
    </source>
</evidence>
<feature type="domain" description="HTH luxR-type" evidence="4">
    <location>
        <begin position="196"/>
        <end position="261"/>
    </location>
</feature>
<dbReference type="Pfam" id="PF00196">
    <property type="entry name" value="GerE"/>
    <property type="match status" value="1"/>
</dbReference>